<reference evidence="1 2" key="1">
    <citation type="submission" date="2011-02" db="EMBL/GenBank/DDBJ databases">
        <authorList>
            <person name="Muzny D."/>
            <person name="Qin X."/>
            <person name="Deng J."/>
            <person name="Jiang H."/>
            <person name="Liu Y."/>
            <person name="Qu J."/>
            <person name="Song X.-Z."/>
            <person name="Zhang L."/>
            <person name="Thornton R."/>
            <person name="Coyle M."/>
            <person name="Francisco L."/>
            <person name="Jackson L."/>
            <person name="Javaid M."/>
            <person name="Korchina V."/>
            <person name="Kovar C."/>
            <person name="Mata R."/>
            <person name="Mathew T."/>
            <person name="Ngo R."/>
            <person name="Nguyen L."/>
            <person name="Nguyen N."/>
            <person name="Okwuonu G."/>
            <person name="Ongeri F."/>
            <person name="Pham C."/>
            <person name="Simmons D."/>
            <person name="Wilczek-Boney K."/>
            <person name="Hale W."/>
            <person name="Jakkamsetti A."/>
            <person name="Pham P."/>
            <person name="Ruth R."/>
            <person name="San Lucas F."/>
            <person name="Warren J."/>
            <person name="Zhang J."/>
            <person name="Zhao Z."/>
            <person name="Zhou C."/>
            <person name="Zhu D."/>
            <person name="Lee S."/>
            <person name="Bess C."/>
            <person name="Blankenburg K."/>
            <person name="Forbes L."/>
            <person name="Fu Q."/>
            <person name="Gubbala S."/>
            <person name="Hirani K."/>
            <person name="Jayaseelan J.C."/>
            <person name="Lara F."/>
            <person name="Munidasa M."/>
            <person name="Palculict T."/>
            <person name="Patil S."/>
            <person name="Pu L.-L."/>
            <person name="Saada N."/>
            <person name="Tang L."/>
            <person name="Weissenberger G."/>
            <person name="Zhu Y."/>
            <person name="Hemphill L."/>
            <person name="Shang Y."/>
            <person name="Youmans B."/>
            <person name="Ayvaz T."/>
            <person name="Ross M."/>
            <person name="Santibanez J."/>
            <person name="Aqrawi P."/>
            <person name="Gross S."/>
            <person name="Joshi V."/>
            <person name="Fowler G."/>
            <person name="Nazareth L."/>
            <person name="Reid J."/>
            <person name="Worley K."/>
            <person name="Petrosino J."/>
            <person name="Highlander S."/>
            <person name="Gibbs R."/>
        </authorList>
    </citation>
    <scope>NUCLEOTIDE SEQUENCE [LARGE SCALE GENOMIC DNA]</scope>
    <source>
        <strain evidence="1 2">ATCC BAA-1200</strain>
    </source>
</reference>
<dbReference type="EMBL" id="AFAY01000016">
    <property type="protein sequence ID" value="EGF11454.1"/>
    <property type="molecule type" value="Genomic_DNA"/>
</dbReference>
<keyword evidence="2" id="KW-1185">Reference proteome</keyword>
<dbReference type="AlphaFoldDB" id="F2BAV8"/>
<protein>
    <submittedName>
        <fullName evidence="1">Uncharacterized protein</fullName>
    </submittedName>
</protein>
<proteinExistence type="predicted"/>
<name>F2BAV8_9NEIS</name>
<evidence type="ECO:0000313" key="2">
    <source>
        <dbReference type="Proteomes" id="UP000004105"/>
    </source>
</evidence>
<gene>
    <name evidence="1" type="ORF">HMPREF9123_0862</name>
</gene>
<accession>F2BAV8</accession>
<dbReference type="HOGENOM" id="CLU_3138068_0_0_4"/>
<comment type="caution">
    <text evidence="1">The sequence shown here is derived from an EMBL/GenBank/DDBJ whole genome shotgun (WGS) entry which is preliminary data.</text>
</comment>
<dbReference type="Proteomes" id="UP000004105">
    <property type="component" value="Unassembled WGS sequence"/>
</dbReference>
<organism evidence="1 2">
    <name type="scientific">Neisseria bacilliformis ATCC BAA-1200</name>
    <dbReference type="NCBI Taxonomy" id="888742"/>
    <lineage>
        <taxon>Bacteria</taxon>
        <taxon>Pseudomonadati</taxon>
        <taxon>Pseudomonadota</taxon>
        <taxon>Betaproteobacteria</taxon>
        <taxon>Neisseriales</taxon>
        <taxon>Neisseriaceae</taxon>
        <taxon>Neisseria</taxon>
    </lineage>
</organism>
<evidence type="ECO:0000313" key="1">
    <source>
        <dbReference type="EMBL" id="EGF11454.1"/>
    </source>
</evidence>
<sequence length="49" mass="5297">MRFLHLCFVSKQGPVPELVGLFAARAVFSTAFCTAAGFSDGLFHYSEAV</sequence>